<dbReference type="Proteomes" id="UP000576969">
    <property type="component" value="Unassembled WGS sequence"/>
</dbReference>
<organism evidence="1 2">
    <name type="scientific">Microbacterium immunditiarum</name>
    <dbReference type="NCBI Taxonomy" id="337480"/>
    <lineage>
        <taxon>Bacteria</taxon>
        <taxon>Bacillati</taxon>
        <taxon>Actinomycetota</taxon>
        <taxon>Actinomycetes</taxon>
        <taxon>Micrococcales</taxon>
        <taxon>Microbacteriaceae</taxon>
        <taxon>Microbacterium</taxon>
    </lineage>
</organism>
<dbReference type="AlphaFoldDB" id="A0A7Y9KML9"/>
<gene>
    <name evidence="1" type="ORF">BJ991_003501</name>
</gene>
<dbReference type="EMBL" id="JACCBV010000001">
    <property type="protein sequence ID" value="NYE21473.1"/>
    <property type="molecule type" value="Genomic_DNA"/>
</dbReference>
<proteinExistence type="predicted"/>
<dbReference type="RefSeq" id="WP_179492125.1">
    <property type="nucleotide sequence ID" value="NZ_JACCBV010000001.1"/>
</dbReference>
<comment type="caution">
    <text evidence="1">The sequence shown here is derived from an EMBL/GenBank/DDBJ whole genome shotgun (WGS) entry which is preliminary data.</text>
</comment>
<evidence type="ECO:0000313" key="2">
    <source>
        <dbReference type="Proteomes" id="UP000576969"/>
    </source>
</evidence>
<reference evidence="1 2" key="1">
    <citation type="submission" date="2020-07" db="EMBL/GenBank/DDBJ databases">
        <title>Sequencing the genomes of 1000 actinobacteria strains.</title>
        <authorList>
            <person name="Klenk H.-P."/>
        </authorList>
    </citation>
    <scope>NUCLEOTIDE SEQUENCE [LARGE SCALE GENOMIC DNA]</scope>
    <source>
        <strain evidence="1 2">DSM 24662</strain>
    </source>
</reference>
<protein>
    <submittedName>
        <fullName evidence="1">Uncharacterized protein</fullName>
    </submittedName>
</protein>
<name>A0A7Y9KML9_9MICO</name>
<dbReference type="PANTHER" id="PTHR30173">
    <property type="entry name" value="SIGMA 19 FACTOR"/>
    <property type="match status" value="1"/>
</dbReference>
<accession>A0A7Y9KML9</accession>
<evidence type="ECO:0000313" key="1">
    <source>
        <dbReference type="EMBL" id="NYE21473.1"/>
    </source>
</evidence>
<dbReference type="PANTHER" id="PTHR30173:SF43">
    <property type="entry name" value="ECF RNA POLYMERASE SIGMA FACTOR SIGI-RELATED"/>
    <property type="match status" value="1"/>
</dbReference>
<sequence>MSAAQESWRRRDAAALAQSLTRDALLLVDAGGRVAVPVRRATTAGGVASALIALTEALSVTAIAEAEVNGTPGLRLLAGDGVVGVVGFELRGQAISHAWAVVNPAKLAHWNR</sequence>
<dbReference type="InterPro" id="IPR052704">
    <property type="entry name" value="ECF_Sigma-70_Domain"/>
</dbReference>
<keyword evidence="2" id="KW-1185">Reference proteome</keyword>
<dbReference type="GO" id="GO:0016987">
    <property type="term" value="F:sigma factor activity"/>
    <property type="evidence" value="ECO:0007669"/>
    <property type="project" value="TreeGrafter"/>
</dbReference>